<evidence type="ECO:0000256" key="1">
    <source>
        <dbReference type="SAM" id="MobiDB-lite"/>
    </source>
</evidence>
<accession>A0A6P5GRT4</accession>
<dbReference type="GeneID" id="109724275"/>
<dbReference type="Proteomes" id="UP000515123">
    <property type="component" value="Linkage group 18"/>
</dbReference>
<evidence type="ECO:0000313" key="2">
    <source>
        <dbReference type="Proteomes" id="UP000515123"/>
    </source>
</evidence>
<evidence type="ECO:0000313" key="3">
    <source>
        <dbReference type="RefSeq" id="XP_020108633.1"/>
    </source>
</evidence>
<reference evidence="2" key="1">
    <citation type="journal article" date="2015" name="Nat. Genet.">
        <title>The pineapple genome and the evolution of CAM photosynthesis.</title>
        <authorList>
            <person name="Ming R."/>
            <person name="VanBuren R."/>
            <person name="Wai C.M."/>
            <person name="Tang H."/>
            <person name="Schatz M.C."/>
            <person name="Bowers J.E."/>
            <person name="Lyons E."/>
            <person name="Wang M.L."/>
            <person name="Chen J."/>
            <person name="Biggers E."/>
            <person name="Zhang J."/>
            <person name="Huang L."/>
            <person name="Zhang L."/>
            <person name="Miao W."/>
            <person name="Zhang J."/>
            <person name="Ye Z."/>
            <person name="Miao C."/>
            <person name="Lin Z."/>
            <person name="Wang H."/>
            <person name="Zhou H."/>
            <person name="Yim W.C."/>
            <person name="Priest H.D."/>
            <person name="Zheng C."/>
            <person name="Woodhouse M."/>
            <person name="Edger P.P."/>
            <person name="Guyot R."/>
            <person name="Guo H.B."/>
            <person name="Guo H."/>
            <person name="Zheng G."/>
            <person name="Singh R."/>
            <person name="Sharma A."/>
            <person name="Min X."/>
            <person name="Zheng Y."/>
            <person name="Lee H."/>
            <person name="Gurtowski J."/>
            <person name="Sedlazeck F.J."/>
            <person name="Harkess A."/>
            <person name="McKain M.R."/>
            <person name="Liao Z."/>
            <person name="Fang J."/>
            <person name="Liu J."/>
            <person name="Zhang X."/>
            <person name="Zhang Q."/>
            <person name="Hu W."/>
            <person name="Qin Y."/>
            <person name="Wang K."/>
            <person name="Chen L.Y."/>
            <person name="Shirley N."/>
            <person name="Lin Y.R."/>
            <person name="Liu L.Y."/>
            <person name="Hernandez A.G."/>
            <person name="Wright C.L."/>
            <person name="Bulone V."/>
            <person name="Tuskan G.A."/>
            <person name="Heath K."/>
            <person name="Zee F."/>
            <person name="Moore P.H."/>
            <person name="Sunkar R."/>
            <person name="Leebens-Mack J.H."/>
            <person name="Mockler T."/>
            <person name="Bennetzen J.L."/>
            <person name="Freeling M."/>
            <person name="Sankoff D."/>
            <person name="Paterson A.H."/>
            <person name="Zhu X."/>
            <person name="Yang X."/>
            <person name="Smith J.A."/>
            <person name="Cushman J.C."/>
            <person name="Paull R.E."/>
            <person name="Yu Q."/>
        </authorList>
    </citation>
    <scope>NUCLEOTIDE SEQUENCE [LARGE SCALE GENOMIC DNA]</scope>
    <source>
        <strain evidence="2">cv. F153</strain>
    </source>
</reference>
<dbReference type="Gramene" id="Aco001951.1.mrna1">
    <property type="protein sequence ID" value="Aco001951.1.mrna1.cds1"/>
    <property type="gene ID" value="Aco001951.1.path1"/>
</dbReference>
<name>A0A6P5GRT4_ANACO</name>
<proteinExistence type="predicted"/>
<protein>
    <submittedName>
        <fullName evidence="3">Uncharacterized protein LOC109724275</fullName>
    </submittedName>
</protein>
<dbReference type="PANTHER" id="PTHR36795:SF2">
    <property type="entry name" value="OS01G0938400 PROTEIN"/>
    <property type="match status" value="1"/>
</dbReference>
<dbReference type="PANTHER" id="PTHR36795">
    <property type="entry name" value="OS01G0938400 PROTEIN"/>
    <property type="match status" value="1"/>
</dbReference>
<keyword evidence="2" id="KW-1185">Reference proteome</keyword>
<dbReference type="RefSeq" id="XP_020108633.1">
    <property type="nucleotide sequence ID" value="XM_020253044.1"/>
</dbReference>
<gene>
    <name evidence="3" type="primary">LOC109724275</name>
</gene>
<feature type="region of interest" description="Disordered" evidence="1">
    <location>
        <begin position="17"/>
        <end position="42"/>
    </location>
</feature>
<reference evidence="3" key="2">
    <citation type="submission" date="2025-08" db="UniProtKB">
        <authorList>
            <consortium name="RefSeq"/>
        </authorList>
    </citation>
    <scope>IDENTIFICATION</scope>
    <source>
        <tissue evidence="3">Leaf</tissue>
    </source>
</reference>
<organism evidence="2 3">
    <name type="scientific">Ananas comosus</name>
    <name type="common">Pineapple</name>
    <name type="synonym">Ananas ananas</name>
    <dbReference type="NCBI Taxonomy" id="4615"/>
    <lineage>
        <taxon>Eukaryota</taxon>
        <taxon>Viridiplantae</taxon>
        <taxon>Streptophyta</taxon>
        <taxon>Embryophyta</taxon>
        <taxon>Tracheophyta</taxon>
        <taxon>Spermatophyta</taxon>
        <taxon>Magnoliopsida</taxon>
        <taxon>Liliopsida</taxon>
        <taxon>Poales</taxon>
        <taxon>Bromeliaceae</taxon>
        <taxon>Bromelioideae</taxon>
        <taxon>Ananas</taxon>
    </lineage>
</organism>
<sequence>MASSSMIKLSYQKLHKLPTTSDDHEPSTLTKRSSSSSSRRRRSNWLRLDNGVGRRRRWHRPRVTVAGLRRLIRRKAMAVRSAVAKVARRLKEGRPYAAELFAGNYMFMQVGPSPTATTTTTTAAMATAMMMGFSQKQFSTSHHAQQQHRGSFPQHYSARFSY</sequence>
<dbReference type="AlphaFoldDB" id="A0A6P5GRT4"/>